<evidence type="ECO:0000313" key="3">
    <source>
        <dbReference type="Proteomes" id="UP000518752"/>
    </source>
</evidence>
<proteinExistence type="predicted"/>
<evidence type="ECO:0000313" key="2">
    <source>
        <dbReference type="EMBL" id="KAF5388501.1"/>
    </source>
</evidence>
<sequence length="523" mass="58606">MTWRKSTGFTSSYKYLNHYRLLNTTTLESLEEVARKYFHFVGGNLHFFKLMEPIEVPSTRDIQAKCEATWKMLVSLVIVWTPPLDYTSVSGRSLTAIAEHPDAQETIARKAQGKPPPSTGAKSTELLSTQDMHHLDAAYNHQPPELIPPPLAIYDPVFAKFRHEMVTPTETLLFTEDKFDCTSRFIDASLRHYPNEHARQQALEAFPILDGEYWQTKKILTNASTVEPDGGSFGLKNGDGDGGCDPSDQAQCGYIKIVSSLQYQPIRLVSCRPAFLVGLSGHTLAIWGAVFADRFFFERLSLISESALHLSDPASYYYDHIYLKPPIHPPNARYWYSTLSTGYTPLRLLRPFSEDVVKFAYHYGAAGHRLLAKAGFAPRLYHCAFDETIGMWVVVMDYVSGRVCHGKLIEGQRLSIKTAIGLLHAEDLVFGDLREPNVIITEPKNSVCLVDFEWCGLCRDIQEGGNVIPRLGLAVDPHSWGSNLSADVAEADDELHKPEEKVKGIEHDGNAWSKRGVTNLGFL</sequence>
<dbReference type="Proteomes" id="UP000518752">
    <property type="component" value="Unassembled WGS sequence"/>
</dbReference>
<dbReference type="AlphaFoldDB" id="A0A8H5CQN9"/>
<protein>
    <recommendedName>
        <fullName evidence="4">Protein kinase domain-containing protein</fullName>
    </recommendedName>
</protein>
<comment type="caution">
    <text evidence="1">The sequence shown here is derived from an EMBL/GenBank/DDBJ whole genome shotgun (WGS) entry which is preliminary data.</text>
</comment>
<keyword evidence="3" id="KW-1185">Reference proteome</keyword>
<dbReference type="OrthoDB" id="3250441at2759"/>
<organism evidence="1 3">
    <name type="scientific">Collybiopsis confluens</name>
    <dbReference type="NCBI Taxonomy" id="2823264"/>
    <lineage>
        <taxon>Eukaryota</taxon>
        <taxon>Fungi</taxon>
        <taxon>Dikarya</taxon>
        <taxon>Basidiomycota</taxon>
        <taxon>Agaricomycotina</taxon>
        <taxon>Agaricomycetes</taxon>
        <taxon>Agaricomycetidae</taxon>
        <taxon>Agaricales</taxon>
        <taxon>Marasmiineae</taxon>
        <taxon>Omphalotaceae</taxon>
        <taxon>Collybiopsis</taxon>
    </lineage>
</organism>
<dbReference type="InterPro" id="IPR011009">
    <property type="entry name" value="Kinase-like_dom_sf"/>
</dbReference>
<evidence type="ECO:0000313" key="1">
    <source>
        <dbReference type="EMBL" id="KAF5345843.1"/>
    </source>
</evidence>
<dbReference type="EMBL" id="JAACJN010000029">
    <property type="protein sequence ID" value="KAF5388501.1"/>
    <property type="molecule type" value="Genomic_DNA"/>
</dbReference>
<reference evidence="1 3" key="1">
    <citation type="journal article" date="2020" name="ISME J.">
        <title>Uncovering the hidden diversity of litter-decomposition mechanisms in mushroom-forming fungi.</title>
        <authorList>
            <person name="Floudas D."/>
            <person name="Bentzer J."/>
            <person name="Ahren D."/>
            <person name="Johansson T."/>
            <person name="Persson P."/>
            <person name="Tunlid A."/>
        </authorList>
    </citation>
    <scope>NUCLEOTIDE SEQUENCE [LARGE SCALE GENOMIC DNA]</scope>
    <source>
        <strain evidence="1 3">CBS 406.79</strain>
    </source>
</reference>
<gene>
    <name evidence="2" type="ORF">D9757_004733</name>
    <name evidence="1" type="ORF">D9757_014062</name>
</gene>
<evidence type="ECO:0008006" key="4">
    <source>
        <dbReference type="Google" id="ProtNLM"/>
    </source>
</evidence>
<dbReference type="SUPFAM" id="SSF56112">
    <property type="entry name" value="Protein kinase-like (PK-like)"/>
    <property type="match status" value="1"/>
</dbReference>
<dbReference type="EMBL" id="JAACJN010000366">
    <property type="protein sequence ID" value="KAF5345843.1"/>
    <property type="molecule type" value="Genomic_DNA"/>
</dbReference>
<name>A0A8H5CQN9_9AGAR</name>
<accession>A0A8H5CQN9</accession>